<name>A0ABT0H2N1_9HYPH</name>
<dbReference type="GO" id="GO:0032259">
    <property type="term" value="P:methylation"/>
    <property type="evidence" value="ECO:0007669"/>
    <property type="project" value="UniProtKB-KW"/>
</dbReference>
<evidence type="ECO:0000259" key="1">
    <source>
        <dbReference type="Pfam" id="PF13649"/>
    </source>
</evidence>
<gene>
    <name evidence="2" type="ORF">M0H32_25560</name>
</gene>
<reference evidence="2" key="1">
    <citation type="submission" date="2022-04" db="EMBL/GenBank/DDBJ databases">
        <title>Roseibium sp. CAU 1639 isolated from mud.</title>
        <authorList>
            <person name="Kim W."/>
        </authorList>
    </citation>
    <scope>NUCLEOTIDE SEQUENCE</scope>
    <source>
        <strain evidence="2">CAU 1639</strain>
    </source>
</reference>
<feature type="domain" description="Methyltransferase" evidence="1">
    <location>
        <begin position="39"/>
        <end position="132"/>
    </location>
</feature>
<keyword evidence="2" id="KW-0808">Transferase</keyword>
<dbReference type="Pfam" id="PF13649">
    <property type="entry name" value="Methyltransf_25"/>
    <property type="match status" value="1"/>
</dbReference>
<evidence type="ECO:0000313" key="2">
    <source>
        <dbReference type="EMBL" id="MCK7615552.1"/>
    </source>
</evidence>
<proteinExistence type="predicted"/>
<dbReference type="Gene3D" id="3.40.50.150">
    <property type="entry name" value="Vaccinia Virus protein VP39"/>
    <property type="match status" value="1"/>
</dbReference>
<dbReference type="InterPro" id="IPR029063">
    <property type="entry name" value="SAM-dependent_MTases_sf"/>
</dbReference>
<dbReference type="RefSeq" id="WP_248159210.1">
    <property type="nucleotide sequence ID" value="NZ_JALNMJ010000027.1"/>
</dbReference>
<dbReference type="InterPro" id="IPR041698">
    <property type="entry name" value="Methyltransf_25"/>
</dbReference>
<organism evidence="2 3">
    <name type="scientific">Roseibium sediminicola</name>
    <dbReference type="NCBI Taxonomy" id="2933272"/>
    <lineage>
        <taxon>Bacteria</taxon>
        <taxon>Pseudomonadati</taxon>
        <taxon>Pseudomonadota</taxon>
        <taxon>Alphaproteobacteria</taxon>
        <taxon>Hyphomicrobiales</taxon>
        <taxon>Stappiaceae</taxon>
        <taxon>Roseibium</taxon>
    </lineage>
</organism>
<keyword evidence="2" id="KW-0489">Methyltransferase</keyword>
<dbReference type="Proteomes" id="UP001431221">
    <property type="component" value="Unassembled WGS sequence"/>
</dbReference>
<dbReference type="SUPFAM" id="SSF53335">
    <property type="entry name" value="S-adenosyl-L-methionine-dependent methyltransferases"/>
    <property type="match status" value="1"/>
</dbReference>
<comment type="caution">
    <text evidence="2">The sequence shown here is derived from an EMBL/GenBank/DDBJ whole genome shotgun (WGS) entry which is preliminary data.</text>
</comment>
<accession>A0ABT0H2N1</accession>
<evidence type="ECO:0000313" key="3">
    <source>
        <dbReference type="Proteomes" id="UP001431221"/>
    </source>
</evidence>
<protein>
    <submittedName>
        <fullName evidence="2">Class I SAM-dependent methyltransferase</fullName>
    </submittedName>
</protein>
<sequence length="262" mass="28663">MSGFSSDWLALREPLDLAARNSDAEMVFFDALPEGPVRILDLASGAGSTVAALTSRLGRAADWQLTDYDPALLAIAQKRWPGVIACRRIDLQTDLEQLPFDDVDAVTTSAFLDLVSAPFLERLAGHVVSAQKPFLASLTYDGRTNFEPAHPMDETLLTALNRHQRTDKGFGPALGPEAAQTAISLFEAKGCRVVQGHSDWEITPGSSGFLMEFLGGWLRVGRELKLPEDTLLDWWRDREAMIRSGKLSMSVGHIDFVALPPA</sequence>
<dbReference type="GO" id="GO:0008168">
    <property type="term" value="F:methyltransferase activity"/>
    <property type="evidence" value="ECO:0007669"/>
    <property type="project" value="UniProtKB-KW"/>
</dbReference>
<keyword evidence="3" id="KW-1185">Reference proteome</keyword>
<dbReference type="EMBL" id="JALNMJ010000027">
    <property type="protein sequence ID" value="MCK7615552.1"/>
    <property type="molecule type" value="Genomic_DNA"/>
</dbReference>